<organism evidence="3 4">
    <name type="scientific">Gordonia oryzae</name>
    <dbReference type="NCBI Taxonomy" id="2487349"/>
    <lineage>
        <taxon>Bacteria</taxon>
        <taxon>Bacillati</taxon>
        <taxon>Actinomycetota</taxon>
        <taxon>Actinomycetes</taxon>
        <taxon>Mycobacteriales</taxon>
        <taxon>Gordoniaceae</taxon>
        <taxon>Gordonia</taxon>
    </lineage>
</organism>
<dbReference type="InterPro" id="IPR000045">
    <property type="entry name" value="Prepilin_IV_endopep_pep"/>
</dbReference>
<dbReference type="GO" id="GO:0004190">
    <property type="term" value="F:aspartic-type endopeptidase activity"/>
    <property type="evidence" value="ECO:0007669"/>
    <property type="project" value="InterPro"/>
</dbReference>
<evidence type="ECO:0000259" key="2">
    <source>
        <dbReference type="Pfam" id="PF01478"/>
    </source>
</evidence>
<protein>
    <submittedName>
        <fullName evidence="3">Prepilin peptidase</fullName>
    </submittedName>
</protein>
<evidence type="ECO:0000313" key="4">
    <source>
        <dbReference type="Proteomes" id="UP000267536"/>
    </source>
</evidence>
<dbReference type="AlphaFoldDB" id="A0A3N4H5M6"/>
<comment type="caution">
    <text evidence="3">The sequence shown here is derived from an EMBL/GenBank/DDBJ whole genome shotgun (WGS) entry which is preliminary data.</text>
</comment>
<keyword evidence="1" id="KW-0472">Membrane</keyword>
<feature type="transmembrane region" description="Helical" evidence="1">
    <location>
        <begin position="74"/>
        <end position="97"/>
    </location>
</feature>
<name>A0A3N4H5M6_9ACTN</name>
<keyword evidence="4" id="KW-1185">Reference proteome</keyword>
<dbReference type="OrthoDB" id="4381368at2"/>
<dbReference type="RefSeq" id="WP_123925117.1">
    <property type="nucleotide sequence ID" value="NZ_JBPSDP010000002.1"/>
</dbReference>
<dbReference type="EMBL" id="RKMH01000001">
    <property type="protein sequence ID" value="RPA66160.1"/>
    <property type="molecule type" value="Genomic_DNA"/>
</dbReference>
<keyword evidence="1" id="KW-1133">Transmembrane helix</keyword>
<sequence length="128" mass="13334">MVATALVVMVWLAMVAECDRRTARIPNRLLWPGVLAVVVGGLISPHVLIAALAGSVPYLLAFARRWCGGGDVKLGFVLGGILAYPVAALLMVALAQVGVLIGHRRGGPVRRPHGPTLILAAVLVLAFG</sequence>
<gene>
    <name evidence="3" type="ORF">EF294_00795</name>
</gene>
<dbReference type="Gene3D" id="1.20.120.1220">
    <property type="match status" value="1"/>
</dbReference>
<feature type="domain" description="Prepilin type IV endopeptidase peptidase" evidence="2">
    <location>
        <begin position="6"/>
        <end position="97"/>
    </location>
</feature>
<accession>A0A3N4H5M6</accession>
<feature type="transmembrane region" description="Helical" evidence="1">
    <location>
        <begin position="34"/>
        <end position="62"/>
    </location>
</feature>
<proteinExistence type="predicted"/>
<dbReference type="GO" id="GO:0016020">
    <property type="term" value="C:membrane"/>
    <property type="evidence" value="ECO:0007669"/>
    <property type="project" value="InterPro"/>
</dbReference>
<evidence type="ECO:0000256" key="1">
    <source>
        <dbReference type="SAM" id="Phobius"/>
    </source>
</evidence>
<keyword evidence="1" id="KW-0812">Transmembrane</keyword>
<evidence type="ECO:0000313" key="3">
    <source>
        <dbReference type="EMBL" id="RPA66160.1"/>
    </source>
</evidence>
<reference evidence="3 4" key="1">
    <citation type="submission" date="2018-11" db="EMBL/GenBank/DDBJ databases">
        <title>Draft genome sequence of Gordonia sp. RS15-1S isolated from rice stems.</title>
        <authorList>
            <person name="Muangham S."/>
        </authorList>
    </citation>
    <scope>NUCLEOTIDE SEQUENCE [LARGE SCALE GENOMIC DNA]</scope>
    <source>
        <strain evidence="3 4">RS15-1S</strain>
    </source>
</reference>
<dbReference type="Pfam" id="PF01478">
    <property type="entry name" value="Peptidase_A24"/>
    <property type="match status" value="1"/>
</dbReference>
<dbReference type="Proteomes" id="UP000267536">
    <property type="component" value="Unassembled WGS sequence"/>
</dbReference>